<evidence type="ECO:0000256" key="2">
    <source>
        <dbReference type="ARBA" id="ARBA00022475"/>
    </source>
</evidence>
<feature type="transmembrane region" description="Helical" evidence="6">
    <location>
        <begin position="193"/>
        <end position="214"/>
    </location>
</feature>
<feature type="transmembrane region" description="Helical" evidence="6">
    <location>
        <begin position="221"/>
        <end position="241"/>
    </location>
</feature>
<evidence type="ECO:0000256" key="5">
    <source>
        <dbReference type="ARBA" id="ARBA00023136"/>
    </source>
</evidence>
<dbReference type="InterPro" id="IPR000731">
    <property type="entry name" value="SSD"/>
</dbReference>
<dbReference type="Gene3D" id="1.20.1640.10">
    <property type="entry name" value="Multidrug efflux transporter AcrB transmembrane domain"/>
    <property type="match status" value="2"/>
</dbReference>
<keyword evidence="5 6" id="KW-0472">Membrane</keyword>
<keyword evidence="4 6" id="KW-1133">Transmembrane helix</keyword>
<feature type="transmembrane region" description="Helical" evidence="6">
    <location>
        <begin position="565"/>
        <end position="587"/>
    </location>
</feature>
<keyword evidence="9" id="KW-1185">Reference proteome</keyword>
<dbReference type="PANTHER" id="PTHR33406:SF13">
    <property type="entry name" value="MEMBRANE PROTEIN YDFJ"/>
    <property type="match status" value="1"/>
</dbReference>
<organism evidence="8 9">
    <name type="scientific">Catenuloplanes niger</name>
    <dbReference type="NCBI Taxonomy" id="587534"/>
    <lineage>
        <taxon>Bacteria</taxon>
        <taxon>Bacillati</taxon>
        <taxon>Actinomycetota</taxon>
        <taxon>Actinomycetes</taxon>
        <taxon>Micromonosporales</taxon>
        <taxon>Micromonosporaceae</taxon>
        <taxon>Catenuloplanes</taxon>
    </lineage>
</organism>
<evidence type="ECO:0000313" key="8">
    <source>
        <dbReference type="EMBL" id="MDR7322399.1"/>
    </source>
</evidence>
<proteinExistence type="predicted"/>
<protein>
    <submittedName>
        <fullName evidence="8">RND superfamily putative drug exporter</fullName>
    </submittedName>
</protein>
<dbReference type="AlphaFoldDB" id="A0AAE3ZM18"/>
<feature type="domain" description="SSD" evidence="7">
    <location>
        <begin position="216"/>
        <end position="349"/>
    </location>
</feature>
<dbReference type="GO" id="GO:0005886">
    <property type="term" value="C:plasma membrane"/>
    <property type="evidence" value="ECO:0007669"/>
    <property type="project" value="UniProtKB-SubCell"/>
</dbReference>
<comment type="caution">
    <text evidence="8">The sequence shown here is derived from an EMBL/GenBank/DDBJ whole genome shotgun (WGS) entry which is preliminary data.</text>
</comment>
<name>A0AAE3ZM18_9ACTN</name>
<dbReference type="EMBL" id="JAVDYC010000001">
    <property type="protein sequence ID" value="MDR7322399.1"/>
    <property type="molecule type" value="Genomic_DNA"/>
</dbReference>
<accession>A0AAE3ZM18</accession>
<feature type="transmembrane region" description="Helical" evidence="6">
    <location>
        <begin position="654"/>
        <end position="673"/>
    </location>
</feature>
<comment type="subcellular location">
    <subcellularLocation>
        <location evidence="1">Cell membrane</location>
        <topology evidence="1">Multi-pass membrane protein</topology>
    </subcellularLocation>
</comment>
<feature type="transmembrane region" description="Helical" evidence="6">
    <location>
        <begin position="378"/>
        <end position="397"/>
    </location>
</feature>
<dbReference type="Pfam" id="PF03176">
    <property type="entry name" value="MMPL"/>
    <property type="match status" value="2"/>
</dbReference>
<dbReference type="InterPro" id="IPR050545">
    <property type="entry name" value="Mycobact_MmpL"/>
</dbReference>
<keyword evidence="2" id="KW-1003">Cell membrane</keyword>
<dbReference type="SUPFAM" id="SSF82866">
    <property type="entry name" value="Multidrug efflux transporter AcrB transmembrane domain"/>
    <property type="match status" value="2"/>
</dbReference>
<dbReference type="Proteomes" id="UP001183629">
    <property type="component" value="Unassembled WGS sequence"/>
</dbReference>
<dbReference type="PROSITE" id="PS50156">
    <property type="entry name" value="SSD"/>
    <property type="match status" value="1"/>
</dbReference>
<evidence type="ECO:0000256" key="6">
    <source>
        <dbReference type="SAM" id="Phobius"/>
    </source>
</evidence>
<feature type="transmembrane region" description="Helical" evidence="6">
    <location>
        <begin position="531"/>
        <end position="553"/>
    </location>
</feature>
<feature type="transmembrane region" description="Helical" evidence="6">
    <location>
        <begin position="328"/>
        <end position="350"/>
    </location>
</feature>
<feature type="transmembrane region" description="Helical" evidence="6">
    <location>
        <begin position="293"/>
        <end position="316"/>
    </location>
</feature>
<evidence type="ECO:0000256" key="3">
    <source>
        <dbReference type="ARBA" id="ARBA00022692"/>
    </source>
</evidence>
<feature type="transmembrane region" description="Helical" evidence="6">
    <location>
        <begin position="599"/>
        <end position="624"/>
    </location>
</feature>
<dbReference type="PANTHER" id="PTHR33406">
    <property type="entry name" value="MEMBRANE PROTEIN MJ1562-RELATED"/>
    <property type="match status" value="1"/>
</dbReference>
<evidence type="ECO:0000313" key="9">
    <source>
        <dbReference type="Proteomes" id="UP001183629"/>
    </source>
</evidence>
<sequence>MSHALYLIGRACYRARRRVLAAWLLLLIAVGTGLATVGTALDEGFSIPGTPAQDALDDLSRTFPQTATGAGVLVVHAEQGTVTDPATEEVVRRALTEVAGLDGVSAVTDPYTGALVAVPGTAAVTPPPPPEVVRSERVSDDGSTVYAQVQFDDDAQYIPDEVLDDVRQAMDPVRERPSVAVSFGGEAFRETGAHLSVVEVIGVLVALVVLAVTFRSLLAAFLPIGTAIVGVGIATGGLLLLSNVIEVSSSAPTLGMMIGLAVGIDYALFIVSRHRELLGEGHGVEEAVARANATAGSAVVFAGATVIIALAGLSIAQIPFLTVMGLGAAFSVTVAVTIALTLLPALLGFAGDRLRLGKRHAASAGVLAGRWSGLVRRFRHPVTAGAVLLLVACAVPATDLRLALPDNGDEAAGSTQRLAYDTIAAEFGPGYNGPLTVSANILGSTNPLAAIDQIANTLAGTPGVAAVTNAVPNETADTAVFSVVPAEAPDAPATKDLVGDLRDLAEEPGMAGYDLAVTGPTAVSLDVSERLAGALVPFGAVVVGLSLLLLMLVFRSVLVPLTASLGYLLSTAASFGAVAMVFEYGWGAGLIGVDRTGPVISFLPIMLMGVLFGLAMDYQVFLVSRMREHYTHHRARGGTAEEAVDAGIRQSSKVVVAAAVIMIAVFAAFVPTGDAVLKPIAFALAAGVLLDAFVVRLTLIPALMTVMGRWAWWLPARIDRRLPELDVEGATLDDRLADTDGPAVRAGALVRADGVVVDAAGTAHEVDDFALAPGGLVALEGAPAAISELLWAVTGRARPARGRLTVAGRPARRASRRPVVGIGGVAGQPARGRKRTELAAAEPRFAAVAERLRSRSAEFADATGQDADVSAGPPAEVVDNLAWALSSRPAVIAVELPVLATGHAETVWDLLHHIADEGTAVLVATPAADPTDRVRVRPVHDIAPVRAAR</sequence>
<evidence type="ECO:0000259" key="7">
    <source>
        <dbReference type="PROSITE" id="PS50156"/>
    </source>
</evidence>
<keyword evidence="3 6" id="KW-0812">Transmembrane</keyword>
<evidence type="ECO:0000256" key="1">
    <source>
        <dbReference type="ARBA" id="ARBA00004651"/>
    </source>
</evidence>
<dbReference type="RefSeq" id="WP_310412721.1">
    <property type="nucleotide sequence ID" value="NZ_JAVDYC010000001.1"/>
</dbReference>
<feature type="transmembrane region" description="Helical" evidence="6">
    <location>
        <begin position="253"/>
        <end position="272"/>
    </location>
</feature>
<reference evidence="8 9" key="1">
    <citation type="submission" date="2023-07" db="EMBL/GenBank/DDBJ databases">
        <title>Sequencing the genomes of 1000 actinobacteria strains.</title>
        <authorList>
            <person name="Klenk H.-P."/>
        </authorList>
    </citation>
    <scope>NUCLEOTIDE SEQUENCE [LARGE SCALE GENOMIC DNA]</scope>
    <source>
        <strain evidence="8 9">DSM 44711</strain>
    </source>
</reference>
<gene>
    <name evidence="8" type="ORF">J2S44_002649</name>
</gene>
<evidence type="ECO:0000256" key="4">
    <source>
        <dbReference type="ARBA" id="ARBA00022989"/>
    </source>
</evidence>
<dbReference type="InterPro" id="IPR004869">
    <property type="entry name" value="MMPL_dom"/>
</dbReference>